<protein>
    <recommendedName>
        <fullName evidence="3">Peptidase M56 domain-containing protein</fullName>
    </recommendedName>
</protein>
<reference evidence="4 5" key="1">
    <citation type="submission" date="2024-04" db="EMBL/GenBank/DDBJ databases">
        <title>Defined microbial consortia suppress multidrug-resistant proinflammatory Enterobacteriaceae via ecological control.</title>
        <authorList>
            <person name="Furuichi M."/>
            <person name="Kawaguchi T."/>
            <person name="Pust M."/>
            <person name="Yasuma K."/>
            <person name="Plichta D."/>
            <person name="Hasegawa N."/>
            <person name="Ohya T."/>
            <person name="Bhattarai S."/>
            <person name="Sasajima S."/>
            <person name="Aoto Y."/>
            <person name="Tuganbaev T."/>
            <person name="Yaginuma M."/>
            <person name="Ueda M."/>
            <person name="Okahashi N."/>
            <person name="Amafuji K."/>
            <person name="Kiridooshi Y."/>
            <person name="Sugita K."/>
            <person name="Strazar M."/>
            <person name="Skelly A."/>
            <person name="Suda W."/>
            <person name="Hattori M."/>
            <person name="Nakamoto N."/>
            <person name="Caballero S."/>
            <person name="Norman J."/>
            <person name="Olle B."/>
            <person name="Tanoue T."/>
            <person name="Arita M."/>
            <person name="Bucci V."/>
            <person name="Atarashi K."/>
            <person name="Xavier R."/>
            <person name="Honda K."/>
        </authorList>
    </citation>
    <scope>NUCLEOTIDE SEQUENCE [LARGE SCALE GENOMIC DNA]</scope>
    <source>
        <strain evidence="5">k34-0107-D12</strain>
    </source>
</reference>
<evidence type="ECO:0000259" key="3">
    <source>
        <dbReference type="Pfam" id="PF05569"/>
    </source>
</evidence>
<evidence type="ECO:0000256" key="1">
    <source>
        <dbReference type="SAM" id="MobiDB-lite"/>
    </source>
</evidence>
<feature type="transmembrane region" description="Helical" evidence="2">
    <location>
        <begin position="124"/>
        <end position="146"/>
    </location>
</feature>
<feature type="transmembrane region" description="Helical" evidence="2">
    <location>
        <begin position="37"/>
        <end position="55"/>
    </location>
</feature>
<dbReference type="CDD" id="cd07341">
    <property type="entry name" value="M56_BlaR1_MecR1_like"/>
    <property type="match status" value="1"/>
</dbReference>
<evidence type="ECO:0000313" key="4">
    <source>
        <dbReference type="EMBL" id="GAA6500504.1"/>
    </source>
</evidence>
<feature type="transmembrane region" description="Helical" evidence="2">
    <location>
        <begin position="232"/>
        <end position="254"/>
    </location>
</feature>
<feature type="compositionally biased region" description="Polar residues" evidence="1">
    <location>
        <begin position="77"/>
        <end position="99"/>
    </location>
</feature>
<dbReference type="RefSeq" id="WP_227210914.1">
    <property type="nucleotide sequence ID" value="NZ_BAABZQ010000001.1"/>
</dbReference>
<gene>
    <name evidence="4" type="ORF">K340107D12_33200</name>
</gene>
<dbReference type="PANTHER" id="PTHR34978:SF3">
    <property type="entry name" value="SLR0241 PROTEIN"/>
    <property type="match status" value="1"/>
</dbReference>
<sequence length="670" mass="75717">MAEFMLHIIKVNVLSAFIIFIVLAVSRLLDRKYSSRWKYLIWLFVSVFLLIPVRFPSPAAGLNIEVPKQIVRAEASRSTNTSGAENLQSPADTAKSSSDLQKDTDKNADLQGSTGQENITMDTVAWIMAIIWGAGICTAAVYKVFVLRAGRQYLRRWRIPFTNRERIAEYDKLCKEMHLKKAPKLVANSRLSGPLLAGIRNTFLYLPVREYSKEECEMIFRHELCHYRSRDLWYKLLMICITTVYWFNPAVYFMKKEAERDIEFICDEKVMKGRNREDKLRYNQLLLKTAALGRPSYELSTSLNDGLLTFKKRMVNIMKAGKMKRGILPVICFTIILVTSNVFTGCSLKDSGEKKKDADTEATTDSGADKDEDTPAGNEEKDKKEKVVKGTSTVNPVTDTKEKADTPVEPEQEEGPTETPAADPASTKEERTELSGFMNRDSLPSMAQNLGLQKTEGLLFGDKGQRYEGNGIQIEWSPDTEGIEGRTLVTIRCENNNSISMDGFYCGQSYKEAETSLLQSGYRNLGDSNPDYKEYISDSESIIVGFYIAGDSISSWFWMNWPQGDFAPVTTQYMPADGDYRNSNDGEYSTIKITGINDYSFYFSIYRYTEGEGEQQIFMDNIAVFEETDSATAVFRGQQYTLTFDCSQSGLIVLSGFDDATALGNTFWTF</sequence>
<dbReference type="Proteomes" id="UP001600941">
    <property type="component" value="Unassembled WGS sequence"/>
</dbReference>
<evidence type="ECO:0000256" key="2">
    <source>
        <dbReference type="SAM" id="Phobius"/>
    </source>
</evidence>
<comment type="caution">
    <text evidence="4">The sequence shown here is derived from an EMBL/GenBank/DDBJ whole genome shotgun (WGS) entry which is preliminary data.</text>
</comment>
<proteinExistence type="predicted"/>
<feature type="region of interest" description="Disordered" evidence="1">
    <location>
        <begin position="349"/>
        <end position="443"/>
    </location>
</feature>
<feature type="compositionally biased region" description="Basic and acidic residues" evidence="1">
    <location>
        <begin position="378"/>
        <end position="388"/>
    </location>
</feature>
<dbReference type="InterPro" id="IPR008756">
    <property type="entry name" value="Peptidase_M56"/>
</dbReference>
<dbReference type="InterPro" id="IPR052173">
    <property type="entry name" value="Beta-lactam_resp_regulator"/>
</dbReference>
<feature type="compositionally biased region" description="Basic and acidic residues" evidence="1">
    <location>
        <begin position="350"/>
        <end position="359"/>
    </location>
</feature>
<keyword evidence="5" id="KW-1185">Reference proteome</keyword>
<keyword evidence="2" id="KW-0812">Transmembrane</keyword>
<dbReference type="PANTHER" id="PTHR34978">
    <property type="entry name" value="POSSIBLE SENSOR-TRANSDUCER PROTEIN BLAR"/>
    <property type="match status" value="1"/>
</dbReference>
<name>A0ABQ0BVE1_9FIRM</name>
<feature type="transmembrane region" description="Helical" evidence="2">
    <location>
        <begin position="6"/>
        <end position="25"/>
    </location>
</feature>
<feature type="domain" description="Peptidase M56" evidence="3">
    <location>
        <begin position="8"/>
        <end position="295"/>
    </location>
</feature>
<dbReference type="EMBL" id="BAABZQ010000001">
    <property type="protein sequence ID" value="GAA6500504.1"/>
    <property type="molecule type" value="Genomic_DNA"/>
</dbReference>
<organism evidence="4 5">
    <name type="scientific">Blautia parvula</name>
    <dbReference type="NCBI Taxonomy" id="2877527"/>
    <lineage>
        <taxon>Bacteria</taxon>
        <taxon>Bacillati</taxon>
        <taxon>Bacillota</taxon>
        <taxon>Clostridia</taxon>
        <taxon>Lachnospirales</taxon>
        <taxon>Lachnospiraceae</taxon>
        <taxon>Blautia</taxon>
    </lineage>
</organism>
<accession>A0ABQ0BVE1</accession>
<keyword evidence="2" id="KW-0472">Membrane</keyword>
<dbReference type="Pfam" id="PF05569">
    <property type="entry name" value="Peptidase_M56"/>
    <property type="match status" value="1"/>
</dbReference>
<feature type="region of interest" description="Disordered" evidence="1">
    <location>
        <begin position="77"/>
        <end position="114"/>
    </location>
</feature>
<evidence type="ECO:0000313" key="5">
    <source>
        <dbReference type="Proteomes" id="UP001600941"/>
    </source>
</evidence>
<keyword evidence="2" id="KW-1133">Transmembrane helix</keyword>